<dbReference type="CDD" id="cd00885">
    <property type="entry name" value="cinA"/>
    <property type="match status" value="1"/>
</dbReference>
<organism evidence="2">
    <name type="scientific">uncultured Thiotrichaceae bacterium</name>
    <dbReference type="NCBI Taxonomy" id="298394"/>
    <lineage>
        <taxon>Bacteria</taxon>
        <taxon>Pseudomonadati</taxon>
        <taxon>Pseudomonadota</taxon>
        <taxon>Gammaproteobacteria</taxon>
        <taxon>Thiotrichales</taxon>
        <taxon>Thiotrichaceae</taxon>
        <taxon>environmental samples</taxon>
    </lineage>
</organism>
<dbReference type="EMBL" id="CACVAV010000378">
    <property type="protein sequence ID" value="CAA6824198.1"/>
    <property type="molecule type" value="Genomic_DNA"/>
</dbReference>
<dbReference type="InterPro" id="IPR050101">
    <property type="entry name" value="CinA"/>
</dbReference>
<dbReference type="Pfam" id="PF00994">
    <property type="entry name" value="MoCF_biosynth"/>
    <property type="match status" value="1"/>
</dbReference>
<reference evidence="2" key="1">
    <citation type="submission" date="2020-01" db="EMBL/GenBank/DDBJ databases">
        <authorList>
            <person name="Meier V. D."/>
            <person name="Meier V D."/>
        </authorList>
    </citation>
    <scope>NUCLEOTIDE SEQUENCE</scope>
    <source>
        <strain evidence="2">HLG_WM_MAG_08</strain>
    </source>
</reference>
<sequence>MTLKCSGQVGLILIGNELLNGSRQDKHLQAVISMLKQRGLDLAWVRMLGDEPTLLIETFRQTMQTNDIVFSFGGIGATPDDLTRQCSAEAAGVRLLRHPQLTTLLEKQFGEEAYPQRIKMAELPDGATLIPNPINSVAGYKYLNHHFVPGFPSMAWPMVEWSLDTHYNRHFDNTPPVEQRWILRSVRESDLIPMMEELLAGFPAISLSSLPSTTQSSQIDFGLKGKQNAVDEAGAWFVKWLDKEQIDYTAAQLTG</sequence>
<dbReference type="SUPFAM" id="SSF53218">
    <property type="entry name" value="Molybdenum cofactor biosynthesis proteins"/>
    <property type="match status" value="1"/>
</dbReference>
<accession>A0A6S6U7W1</accession>
<dbReference type="AlphaFoldDB" id="A0A6S6U7W1"/>
<evidence type="ECO:0000259" key="1">
    <source>
        <dbReference type="SMART" id="SM00852"/>
    </source>
</evidence>
<dbReference type="PANTHER" id="PTHR13939">
    <property type="entry name" value="NICOTINAMIDE-NUCLEOTIDE AMIDOHYDROLASE PNCC"/>
    <property type="match status" value="1"/>
</dbReference>
<dbReference type="InterPro" id="IPR001453">
    <property type="entry name" value="MoaB/Mog_dom"/>
</dbReference>
<proteinExistence type="predicted"/>
<dbReference type="Gene3D" id="3.40.980.10">
    <property type="entry name" value="MoaB/Mog-like domain"/>
    <property type="match status" value="1"/>
</dbReference>
<dbReference type="PANTHER" id="PTHR13939:SF0">
    <property type="entry name" value="NMN AMIDOHYDROLASE-LIKE PROTEIN YFAY"/>
    <property type="match status" value="1"/>
</dbReference>
<evidence type="ECO:0000313" key="2">
    <source>
        <dbReference type="EMBL" id="CAA6824198.1"/>
    </source>
</evidence>
<protein>
    <submittedName>
        <fullName evidence="2">Competence/damage-inducible protein A</fullName>
    </submittedName>
</protein>
<name>A0A6S6U7W1_9GAMM</name>
<gene>
    <name evidence="2" type="ORF">HELGO_WM24388</name>
</gene>
<dbReference type="SMART" id="SM00852">
    <property type="entry name" value="MoCF_biosynth"/>
    <property type="match status" value="1"/>
</dbReference>
<dbReference type="InterPro" id="IPR036425">
    <property type="entry name" value="MoaB/Mog-like_dom_sf"/>
</dbReference>
<feature type="domain" description="MoaB/Mog" evidence="1">
    <location>
        <begin position="10"/>
        <end position="170"/>
    </location>
</feature>